<evidence type="ECO:0000313" key="2">
    <source>
        <dbReference type="Proteomes" id="UP000694920"/>
    </source>
</evidence>
<protein>
    <submittedName>
        <fullName evidence="3 4">Uncharacterized protein LOC107270165</fullName>
    </submittedName>
</protein>
<organism evidence="2 3">
    <name type="scientific">Cephus cinctus</name>
    <name type="common">Wheat stem sawfly</name>
    <dbReference type="NCBI Taxonomy" id="211228"/>
    <lineage>
        <taxon>Eukaryota</taxon>
        <taxon>Metazoa</taxon>
        <taxon>Ecdysozoa</taxon>
        <taxon>Arthropoda</taxon>
        <taxon>Hexapoda</taxon>
        <taxon>Insecta</taxon>
        <taxon>Pterygota</taxon>
        <taxon>Neoptera</taxon>
        <taxon>Endopterygota</taxon>
        <taxon>Hymenoptera</taxon>
        <taxon>Cephoidea</taxon>
        <taxon>Cephidae</taxon>
        <taxon>Cephus</taxon>
    </lineage>
</organism>
<feature type="chain" id="PRO_5044708663" evidence="1">
    <location>
        <begin position="19"/>
        <end position="153"/>
    </location>
</feature>
<keyword evidence="1" id="KW-0732">Signal</keyword>
<evidence type="ECO:0000313" key="3">
    <source>
        <dbReference type="RefSeq" id="XP_015600392.1"/>
    </source>
</evidence>
<evidence type="ECO:0000256" key="1">
    <source>
        <dbReference type="SAM" id="SignalP"/>
    </source>
</evidence>
<feature type="signal peptide" evidence="1">
    <location>
        <begin position="1"/>
        <end position="18"/>
    </location>
</feature>
<dbReference type="KEGG" id="ccin:107270165"/>
<name>A0AAJ7C378_CEPCN</name>
<accession>A0AAJ7C378</accession>
<reference evidence="3 4" key="1">
    <citation type="submission" date="2025-04" db="UniProtKB">
        <authorList>
            <consortium name="RefSeq"/>
        </authorList>
    </citation>
    <scope>IDENTIFICATION</scope>
</reference>
<sequence>MNVKIIFVLWCFVEAGLAKPFVELAAASSETSATNDTMFPVVDDVMANVTSDQNEDPASEVSKGLTRDSNFGLPSLPFISSKEEPSSSSGLVLPNIPGLQATSSGPVMHLGMFQLLSMPMPNIADFMGMIGKLPTFNFPNLTLPNIGSNNVSP</sequence>
<proteinExistence type="predicted"/>
<evidence type="ECO:0000313" key="4">
    <source>
        <dbReference type="RefSeq" id="XP_015600393.1"/>
    </source>
</evidence>
<dbReference type="RefSeq" id="XP_015600392.1">
    <property type="nucleotide sequence ID" value="XM_015744906.2"/>
</dbReference>
<gene>
    <name evidence="3 4" type="primary">LOC107270165</name>
</gene>
<dbReference type="RefSeq" id="XP_015600393.1">
    <property type="nucleotide sequence ID" value="XM_015744907.2"/>
</dbReference>
<dbReference type="Proteomes" id="UP000694920">
    <property type="component" value="Unplaced"/>
</dbReference>
<dbReference type="AlphaFoldDB" id="A0AAJ7C378"/>
<dbReference type="GeneID" id="107270165"/>
<keyword evidence="2" id="KW-1185">Reference proteome</keyword>